<evidence type="ECO:0000256" key="2">
    <source>
        <dbReference type="SAM" id="SignalP"/>
    </source>
</evidence>
<feature type="signal peptide" evidence="2">
    <location>
        <begin position="1"/>
        <end position="23"/>
    </location>
</feature>
<evidence type="ECO:0000256" key="1">
    <source>
        <dbReference type="SAM" id="MobiDB-lite"/>
    </source>
</evidence>
<feature type="compositionally biased region" description="Low complexity" evidence="1">
    <location>
        <begin position="391"/>
        <end position="409"/>
    </location>
</feature>
<dbReference type="Gene3D" id="3.40.50.300">
    <property type="entry name" value="P-loop containing nucleotide triphosphate hydrolases"/>
    <property type="match status" value="1"/>
</dbReference>
<comment type="caution">
    <text evidence="3">The sequence shown here is derived from an EMBL/GenBank/DDBJ whole genome shotgun (WGS) entry which is preliminary data.</text>
</comment>
<name>A0A8J4GLD5_9CHLO</name>
<dbReference type="Proteomes" id="UP000747110">
    <property type="component" value="Unassembled WGS sequence"/>
</dbReference>
<dbReference type="OrthoDB" id="529273at2759"/>
<feature type="region of interest" description="Disordered" evidence="1">
    <location>
        <begin position="390"/>
        <end position="409"/>
    </location>
</feature>
<keyword evidence="2" id="KW-0732">Signal</keyword>
<organism evidence="3 4">
    <name type="scientific">Volvox reticuliferus</name>
    <dbReference type="NCBI Taxonomy" id="1737510"/>
    <lineage>
        <taxon>Eukaryota</taxon>
        <taxon>Viridiplantae</taxon>
        <taxon>Chlorophyta</taxon>
        <taxon>core chlorophytes</taxon>
        <taxon>Chlorophyceae</taxon>
        <taxon>CS clade</taxon>
        <taxon>Chlamydomonadales</taxon>
        <taxon>Volvocaceae</taxon>
        <taxon>Volvox</taxon>
    </lineage>
</organism>
<dbReference type="GO" id="GO:0016020">
    <property type="term" value="C:membrane"/>
    <property type="evidence" value="ECO:0007669"/>
    <property type="project" value="InterPro"/>
</dbReference>
<evidence type="ECO:0000313" key="4">
    <source>
        <dbReference type="Proteomes" id="UP000747110"/>
    </source>
</evidence>
<protein>
    <submittedName>
        <fullName evidence="3">Uncharacterized protein</fullName>
    </submittedName>
</protein>
<evidence type="ECO:0000313" key="3">
    <source>
        <dbReference type="EMBL" id="GIL80065.1"/>
    </source>
</evidence>
<dbReference type="EMBL" id="BNCP01000017">
    <property type="protein sequence ID" value="GIL80065.1"/>
    <property type="molecule type" value="Genomic_DNA"/>
</dbReference>
<reference evidence="3" key="1">
    <citation type="journal article" date="2021" name="Proc. Natl. Acad. Sci. U.S.A.">
        <title>Three genomes in the algal genus Volvox reveal the fate of a haploid sex-determining region after a transition to homothallism.</title>
        <authorList>
            <person name="Yamamoto K."/>
            <person name="Hamaji T."/>
            <person name="Kawai-Toyooka H."/>
            <person name="Matsuzaki R."/>
            <person name="Takahashi F."/>
            <person name="Nishimura Y."/>
            <person name="Kawachi M."/>
            <person name="Noguchi H."/>
            <person name="Minakuchi Y."/>
            <person name="Umen J.G."/>
            <person name="Toyoda A."/>
            <person name="Nozaki H."/>
        </authorList>
    </citation>
    <scope>NUCLEOTIDE SEQUENCE</scope>
    <source>
        <strain evidence="3">NIES-3786</strain>
    </source>
</reference>
<accession>A0A8J4GLD5</accession>
<dbReference type="InterPro" id="IPR027417">
    <property type="entry name" value="P-loop_NTPase"/>
</dbReference>
<dbReference type="GO" id="GO:0008146">
    <property type="term" value="F:sulfotransferase activity"/>
    <property type="evidence" value="ECO:0007669"/>
    <property type="project" value="InterPro"/>
</dbReference>
<dbReference type="InterPro" id="IPR005331">
    <property type="entry name" value="Sulfotransferase"/>
</dbReference>
<proteinExistence type="predicted"/>
<gene>
    <name evidence="3" type="ORF">Vretifemale_9264</name>
</gene>
<dbReference type="AlphaFoldDB" id="A0A8J4GLD5"/>
<dbReference type="Pfam" id="PF03567">
    <property type="entry name" value="Sulfotransfer_2"/>
    <property type="match status" value="1"/>
</dbReference>
<keyword evidence="4" id="KW-1185">Reference proteome</keyword>
<sequence>MVLRLTMLVEPLIIFILAFSLTAVPVASHGHGLGKKSSRPISITGKLSADDPARNGKDYWERLVGTPSRLARSVKKEGVLPADKYSMETFDLLPFQEWLREYSLHPNTSHFSYASIPPPPLSFVCGVWINPTYKFIFIRNRKTASSTFITAVKRFMLENNLCNITRDGPSASNNCIMRLEPGEVRRAGGDLEKIWKDYLVITSTRNPFARAASGYQFTYDKWNRKDSVACKQPSFQQFCMDPFIMGKISNLFNCVDGQREGVGPRHDGHWNFDFCHVEPAASCMVDDAGKLVVDFVIRYERLEEDMQAAVELINVHRPVGVPAITIPRSVKWRNKGSTTKTYDINSTDAAAFVYAHRYRSCGAPCVEGLTNFYARDLELFGWDRPGPVPISSSGVSSESPSSSSASDSS</sequence>
<feature type="chain" id="PRO_5044193383" evidence="2">
    <location>
        <begin position="24"/>
        <end position="409"/>
    </location>
</feature>